<gene>
    <name evidence="2" type="ORF">RFI_18236</name>
</gene>
<feature type="compositionally biased region" description="Basic and acidic residues" evidence="1">
    <location>
        <begin position="12"/>
        <end position="28"/>
    </location>
</feature>
<dbReference type="SFLD" id="SFLDG01129">
    <property type="entry name" value="C1.5:_HAD__Beta-PGM__Phosphata"/>
    <property type="match status" value="1"/>
</dbReference>
<name>X6MZU6_RETFI</name>
<dbReference type="GO" id="GO:0016787">
    <property type="term" value="F:hydrolase activity"/>
    <property type="evidence" value="ECO:0007669"/>
    <property type="project" value="UniProtKB-KW"/>
</dbReference>
<dbReference type="InterPro" id="IPR023198">
    <property type="entry name" value="PGP-like_dom2"/>
</dbReference>
<dbReference type="Gene3D" id="3.40.50.1000">
    <property type="entry name" value="HAD superfamily/HAD-like"/>
    <property type="match status" value="1"/>
</dbReference>
<feature type="region of interest" description="Disordered" evidence="1">
    <location>
        <begin position="1"/>
        <end position="28"/>
    </location>
</feature>
<keyword evidence="3" id="KW-1185">Reference proteome</keyword>
<reference evidence="2 3" key="1">
    <citation type="journal article" date="2013" name="Curr. Biol.">
        <title>The Genome of the Foraminiferan Reticulomyxa filosa.</title>
        <authorList>
            <person name="Glockner G."/>
            <person name="Hulsmann N."/>
            <person name="Schleicher M."/>
            <person name="Noegel A.A."/>
            <person name="Eichinger L."/>
            <person name="Gallinger C."/>
            <person name="Pawlowski J."/>
            <person name="Sierra R."/>
            <person name="Euteneuer U."/>
            <person name="Pillet L."/>
            <person name="Moustafa A."/>
            <person name="Platzer M."/>
            <person name="Groth M."/>
            <person name="Szafranski K."/>
            <person name="Schliwa M."/>
        </authorList>
    </citation>
    <scope>NUCLEOTIDE SEQUENCE [LARGE SCALE GENOMIC DNA]</scope>
</reference>
<dbReference type="InterPro" id="IPR006439">
    <property type="entry name" value="HAD-SF_hydro_IA"/>
</dbReference>
<comment type="caution">
    <text evidence="2">The sequence shown here is derived from an EMBL/GenBank/DDBJ whole genome shotgun (WGS) entry which is preliminary data.</text>
</comment>
<dbReference type="Pfam" id="PF00702">
    <property type="entry name" value="Hydrolase"/>
    <property type="match status" value="1"/>
</dbReference>
<protein>
    <submittedName>
        <fullName evidence="2">HAD-superfamily hydrolase, subfamily IA, variant 3</fullName>
    </submittedName>
</protein>
<evidence type="ECO:0000313" key="3">
    <source>
        <dbReference type="Proteomes" id="UP000023152"/>
    </source>
</evidence>
<dbReference type="EMBL" id="ASPP01014167">
    <property type="protein sequence ID" value="ETO18999.1"/>
    <property type="molecule type" value="Genomic_DNA"/>
</dbReference>
<dbReference type="NCBIfam" id="TIGR01509">
    <property type="entry name" value="HAD-SF-IA-v3"/>
    <property type="match status" value="1"/>
</dbReference>
<dbReference type="Proteomes" id="UP000023152">
    <property type="component" value="Unassembled WGS sequence"/>
</dbReference>
<dbReference type="InterPro" id="IPR023214">
    <property type="entry name" value="HAD_sf"/>
</dbReference>
<organism evidence="2 3">
    <name type="scientific">Reticulomyxa filosa</name>
    <dbReference type="NCBI Taxonomy" id="46433"/>
    <lineage>
        <taxon>Eukaryota</taxon>
        <taxon>Sar</taxon>
        <taxon>Rhizaria</taxon>
        <taxon>Retaria</taxon>
        <taxon>Foraminifera</taxon>
        <taxon>Monothalamids</taxon>
        <taxon>Reticulomyxidae</taxon>
        <taxon>Reticulomyxa</taxon>
    </lineage>
</organism>
<dbReference type="CDD" id="cd07505">
    <property type="entry name" value="HAD_BPGM-like"/>
    <property type="match status" value="1"/>
</dbReference>
<dbReference type="SFLD" id="SFLDS00003">
    <property type="entry name" value="Haloacid_Dehalogenase"/>
    <property type="match status" value="1"/>
</dbReference>
<dbReference type="OrthoDB" id="40579at2759"/>
<evidence type="ECO:0000313" key="2">
    <source>
        <dbReference type="EMBL" id="ETO18999.1"/>
    </source>
</evidence>
<proteinExistence type="predicted"/>
<sequence>MSTVDADLSPKSIEKESQTSKEERKEQQRSYEAVIFDMDGLMIDSEPLWFEAEIECFAKVGIKLTEEECRRTVGIRIDDIVKMRYHEKPWDEDRVGLTQEQLTDMIVGTVINLVKKKGQAKKERKRGKRGGTKEIIKKKDSKNVKYAIGSSSSLRLINTVIEKLKPIVKDRFQILCSAEHMELNEDAYVKRLIELYATMNYNRYGKPHPMVYLECMKKLGVSRPSHILVLEDSLAGTLSAKSACMKCIAVPETFPDHSPKFVIADHIMSSLGDMNEDIWASLWRTAMFIDTKRKNICEVFEI</sequence>
<dbReference type="AlphaFoldDB" id="X6MZU6"/>
<evidence type="ECO:0000256" key="1">
    <source>
        <dbReference type="SAM" id="MobiDB-lite"/>
    </source>
</evidence>
<dbReference type="Gene3D" id="1.10.150.240">
    <property type="entry name" value="Putative phosphatase, domain 2"/>
    <property type="match status" value="1"/>
</dbReference>
<accession>X6MZU6</accession>
<dbReference type="PANTHER" id="PTHR18901">
    <property type="entry name" value="2-DEOXYGLUCOSE-6-PHOSPHATE PHOSPHATASE 2"/>
    <property type="match status" value="1"/>
</dbReference>
<dbReference type="SUPFAM" id="SSF56784">
    <property type="entry name" value="HAD-like"/>
    <property type="match status" value="1"/>
</dbReference>
<keyword evidence="2" id="KW-0378">Hydrolase</keyword>
<dbReference type="InterPro" id="IPR036412">
    <property type="entry name" value="HAD-like_sf"/>
</dbReference>
<dbReference type="PANTHER" id="PTHR18901:SF38">
    <property type="entry name" value="PSEUDOURIDINE-5'-PHOSPHATASE"/>
    <property type="match status" value="1"/>
</dbReference>